<dbReference type="GO" id="GO:0005886">
    <property type="term" value="C:plasma membrane"/>
    <property type="evidence" value="ECO:0007669"/>
    <property type="project" value="TreeGrafter"/>
</dbReference>
<dbReference type="AlphaFoldDB" id="A0AB38FDS5"/>
<dbReference type="PANTHER" id="PTHR18640:SF5">
    <property type="entry name" value="SODIUM_BILE ACID COTRANSPORTER 7"/>
    <property type="match status" value="1"/>
</dbReference>
<feature type="transmembrane region" description="Helical" evidence="1">
    <location>
        <begin position="123"/>
        <end position="141"/>
    </location>
</feature>
<evidence type="ECO:0000313" key="2">
    <source>
        <dbReference type="EMBL" id="SPZ39603.1"/>
    </source>
</evidence>
<protein>
    <submittedName>
        <fullName evidence="2">Sodium transporter</fullName>
    </submittedName>
</protein>
<keyword evidence="1" id="KW-1133">Transmembrane helix</keyword>
<organism evidence="2 3">
    <name type="scientific">Rhodococcus wratislaviensis</name>
    <name type="common">Tsukamurella wratislaviensis</name>
    <dbReference type="NCBI Taxonomy" id="44752"/>
    <lineage>
        <taxon>Bacteria</taxon>
        <taxon>Bacillati</taxon>
        <taxon>Actinomycetota</taxon>
        <taxon>Actinomycetes</taxon>
        <taxon>Mycobacteriales</taxon>
        <taxon>Nocardiaceae</taxon>
        <taxon>Rhodococcus</taxon>
    </lineage>
</organism>
<keyword evidence="1" id="KW-0472">Membrane</keyword>
<dbReference type="Pfam" id="PF13593">
    <property type="entry name" value="SBF_like"/>
    <property type="match status" value="1"/>
</dbReference>
<dbReference type="Proteomes" id="UP000251211">
    <property type="component" value="Unassembled WGS sequence"/>
</dbReference>
<sequence length="174" mass="19151">MRILSGSDCPQGRTSRAAALGLALQLFLPFVLGQIVRRLVGDWVARHGSASRYVGRESVVLVVYSAFSAGERDGVRHSVPSTALLQLVLPSMMLVTAMLWLTRFTADLLRFERADVRAIQFCGMKKALVTGLPMAAVLFAGQPVGQIILPLMVFHQVQLTMCAWLANRYRQHVA</sequence>
<feature type="transmembrane region" description="Helical" evidence="1">
    <location>
        <begin position="83"/>
        <end position="102"/>
    </location>
</feature>
<dbReference type="EMBL" id="UAUI01000011">
    <property type="protein sequence ID" value="SPZ39603.1"/>
    <property type="molecule type" value="Genomic_DNA"/>
</dbReference>
<name>A0AB38FDS5_RHOWR</name>
<evidence type="ECO:0000313" key="3">
    <source>
        <dbReference type="Proteomes" id="UP000251211"/>
    </source>
</evidence>
<dbReference type="PANTHER" id="PTHR18640">
    <property type="entry name" value="SOLUTE CARRIER FAMILY 10 MEMBER 7"/>
    <property type="match status" value="1"/>
</dbReference>
<dbReference type="InterPro" id="IPR038770">
    <property type="entry name" value="Na+/solute_symporter_sf"/>
</dbReference>
<accession>A0AB38FDS5</accession>
<keyword evidence="1" id="KW-0812">Transmembrane</keyword>
<reference evidence="2 3" key="1">
    <citation type="submission" date="2018-06" db="EMBL/GenBank/DDBJ databases">
        <authorList>
            <consortium name="Pathogen Informatics"/>
            <person name="Doyle S."/>
        </authorList>
    </citation>
    <scope>NUCLEOTIDE SEQUENCE [LARGE SCALE GENOMIC DNA]</scope>
    <source>
        <strain evidence="2 3">NCTC13229</strain>
    </source>
</reference>
<comment type="caution">
    <text evidence="2">The sequence shown here is derived from an EMBL/GenBank/DDBJ whole genome shotgun (WGS) entry which is preliminary data.</text>
</comment>
<dbReference type="RefSeq" id="WP_160118520.1">
    <property type="nucleotide sequence ID" value="NZ_QTTP01000001.1"/>
</dbReference>
<dbReference type="Gene3D" id="1.20.1530.20">
    <property type="match status" value="1"/>
</dbReference>
<evidence type="ECO:0000256" key="1">
    <source>
        <dbReference type="SAM" id="Phobius"/>
    </source>
</evidence>
<dbReference type="InterPro" id="IPR016833">
    <property type="entry name" value="Put_Na-Bile_cotransptr"/>
</dbReference>
<proteinExistence type="predicted"/>
<gene>
    <name evidence="2" type="ORF">NCTC13229_03082</name>
</gene>